<reference evidence="1" key="1">
    <citation type="submission" date="2021-03" db="EMBL/GenBank/DDBJ databases">
        <title>Alkalibacter marinus sp. nov., isolated from tidal flat sediment.</title>
        <authorList>
            <person name="Namirimu T."/>
            <person name="Yang J.-A."/>
            <person name="Yang S.-H."/>
            <person name="Kim Y.-J."/>
            <person name="Kwon K.K."/>
        </authorList>
    </citation>
    <scope>NUCLEOTIDE SEQUENCE</scope>
    <source>
        <strain evidence="1">ES005</strain>
    </source>
</reference>
<gene>
    <name evidence="1" type="ORF">J0B03_03615</name>
</gene>
<keyword evidence="2" id="KW-1185">Reference proteome</keyword>
<dbReference type="AlphaFoldDB" id="A0A974XI85"/>
<dbReference type="RefSeq" id="WP_207300509.1">
    <property type="nucleotide sequence ID" value="NZ_CP071444.1"/>
</dbReference>
<dbReference type="EMBL" id="CP071444">
    <property type="protein sequence ID" value="QSX09170.1"/>
    <property type="molecule type" value="Genomic_DNA"/>
</dbReference>
<sequence>MDMFVVKSGKGYARFLKEDQVEWGIIAKATVFGDQNLCLEKMESFRMVAESQQVRMAKLKIEEEDWIKK</sequence>
<evidence type="ECO:0000313" key="2">
    <source>
        <dbReference type="Proteomes" id="UP000663499"/>
    </source>
</evidence>
<evidence type="ECO:0000313" key="1">
    <source>
        <dbReference type="EMBL" id="QSX09170.1"/>
    </source>
</evidence>
<name>A0A974XI85_9FIRM</name>
<organism evidence="1 2">
    <name type="scientific">Alkalibacter rhizosphaerae</name>
    <dbReference type="NCBI Taxonomy" id="2815577"/>
    <lineage>
        <taxon>Bacteria</taxon>
        <taxon>Bacillati</taxon>
        <taxon>Bacillota</taxon>
        <taxon>Clostridia</taxon>
        <taxon>Eubacteriales</taxon>
        <taxon>Eubacteriaceae</taxon>
        <taxon>Alkalibacter</taxon>
    </lineage>
</organism>
<protein>
    <submittedName>
        <fullName evidence="1">Uncharacterized protein</fullName>
    </submittedName>
</protein>
<dbReference type="KEGG" id="alka:J0B03_03615"/>
<accession>A0A974XI85</accession>
<dbReference type="Proteomes" id="UP000663499">
    <property type="component" value="Chromosome"/>
</dbReference>
<proteinExistence type="predicted"/>